<evidence type="ECO:0000256" key="1">
    <source>
        <dbReference type="SAM" id="SignalP"/>
    </source>
</evidence>
<dbReference type="Pfam" id="PF17957">
    <property type="entry name" value="Big_7"/>
    <property type="match status" value="3"/>
</dbReference>
<gene>
    <name evidence="2" type="ORF">GCM10011314_21110</name>
</gene>
<dbReference type="InterPro" id="IPR013783">
    <property type="entry name" value="Ig-like_fold"/>
</dbReference>
<feature type="signal peptide" evidence="1">
    <location>
        <begin position="1"/>
        <end position="28"/>
    </location>
</feature>
<comment type="caution">
    <text evidence="2">The sequence shown here is derived from an EMBL/GenBank/DDBJ whole genome shotgun (WGS) entry which is preliminary data.</text>
</comment>
<feature type="chain" id="PRO_5034552991" description="Signal peptidase I" evidence="1">
    <location>
        <begin position="29"/>
        <end position="602"/>
    </location>
</feature>
<dbReference type="EMBL" id="BMEA01000002">
    <property type="protein sequence ID" value="GGB81284.1"/>
    <property type="molecule type" value="Genomic_DNA"/>
</dbReference>
<keyword evidence="1" id="KW-0732">Signal</keyword>
<evidence type="ECO:0000313" key="2">
    <source>
        <dbReference type="EMBL" id="GGB81284.1"/>
    </source>
</evidence>
<name>A0A8H9FSU2_9MICO</name>
<organism evidence="2 3">
    <name type="scientific">Knoellia flava</name>
    <dbReference type="NCBI Taxonomy" id="913969"/>
    <lineage>
        <taxon>Bacteria</taxon>
        <taxon>Bacillati</taxon>
        <taxon>Actinomycetota</taxon>
        <taxon>Actinomycetes</taxon>
        <taxon>Micrococcales</taxon>
        <taxon>Intrasporangiaceae</taxon>
        <taxon>Knoellia</taxon>
    </lineage>
</organism>
<accession>A0A8H9FSU2</accession>
<dbReference type="Proteomes" id="UP000628079">
    <property type="component" value="Unassembled WGS sequence"/>
</dbReference>
<evidence type="ECO:0000313" key="3">
    <source>
        <dbReference type="Proteomes" id="UP000628079"/>
    </source>
</evidence>
<reference evidence="2" key="2">
    <citation type="submission" date="2020-09" db="EMBL/GenBank/DDBJ databases">
        <authorList>
            <person name="Sun Q."/>
            <person name="Zhou Y."/>
        </authorList>
    </citation>
    <scope>NUCLEOTIDE SEQUENCE</scope>
    <source>
        <strain evidence="2">CGMCC 1.10749</strain>
    </source>
</reference>
<dbReference type="Gene3D" id="2.60.40.10">
    <property type="entry name" value="Immunoglobulins"/>
    <property type="match status" value="3"/>
</dbReference>
<proteinExistence type="predicted"/>
<dbReference type="GO" id="GO:0005975">
    <property type="term" value="P:carbohydrate metabolic process"/>
    <property type="evidence" value="ECO:0007669"/>
    <property type="project" value="UniProtKB-ARBA"/>
</dbReference>
<dbReference type="RefSeq" id="WP_035945297.1">
    <property type="nucleotide sequence ID" value="NZ_BMEA01000002.1"/>
</dbReference>
<sequence length="602" mass="61594">MFDRRAASLLVVALAVVLGLAAPGFSSATFTSASSSQVTITAASDWTPPSVAMASIATPAKDTVTLTANATDGESGVKDVVIEAQPAAGGSWVTVCTATAAPWSCSWNTKLVADGPYDVRARATDRAGYATTSEPVRVTVANTTMVVLGDPGDLVRATVPLSATVYNPGALTWSVRIEYAPAGTTQWKTLCSGLSAPYSCSWATTTYANADYDLRAVATSGGSTLISTVLPDISVDNLAPVVTMTDPGTPLQGVRTFAATATDAHSGVAQVVLQYALTGSSTWKVLCTATVDPWSCRFDTTTIPDGSYGFRAVATDNAGNTTTSAVVTSRQVDNTVSSVSMEDPGAFLTGTVSLTASATSTSGVSSVRIQYAPSGSSSWTDVCTDTSSPFTCSWDTTKVADGTYSFRAVLVDGAGGTTTSATITGAKVDNTPLRGADVQSTNGGAYAGRLENGDSLTFTWTDQINLASVTSGWNGAAQAVTVRVRDGNLVGTGNRGDTLDVQRSGSTVNLGSVNLKEEFVKTNKTVTFNATMTAGTVTVGGVQRTTVTLRLGTVASGQTASLRTTTVAGAMVWSPSGAVTDATGRTCSTAPVTETGTLDRDL</sequence>
<protein>
    <recommendedName>
        <fullName evidence="4">Signal peptidase I</fullName>
    </recommendedName>
</protein>
<reference evidence="2" key="1">
    <citation type="journal article" date="2014" name="Int. J. Syst. Evol. Microbiol.">
        <title>Complete genome sequence of Corynebacterium casei LMG S-19264T (=DSM 44701T), isolated from a smear-ripened cheese.</title>
        <authorList>
            <consortium name="US DOE Joint Genome Institute (JGI-PGF)"/>
            <person name="Walter F."/>
            <person name="Albersmeier A."/>
            <person name="Kalinowski J."/>
            <person name="Ruckert C."/>
        </authorList>
    </citation>
    <scope>NUCLEOTIDE SEQUENCE</scope>
    <source>
        <strain evidence="2">CGMCC 1.10749</strain>
    </source>
</reference>
<dbReference type="AlphaFoldDB" id="A0A8H9FSU2"/>
<evidence type="ECO:0008006" key="4">
    <source>
        <dbReference type="Google" id="ProtNLM"/>
    </source>
</evidence>